<sequence>MLVVTGPSGNVGSELVDLLCSRSTGSWRVASRRPGSLAERVTASGGQVVSFDFFDSSTWPAVLDGVRELFLLFPLPGNKAARTAVLPFLRAAQRAGCRHVVYVSVFGADKARFIPHYKVEQALFASSMSWTVLRCSFFMQNLFRSVSTHGEDIVERGELFIPAGRGRTTFIDARDAAEVAADALLHLDQHRNTVHQLTGSAALTMHEVADALSAHLGSPVRYSNPSLPRFAGRLRRRGVGWDSIGFMSAVYTLTRLGLNQPTTDDVARLLGRPPRTLDNFLADQSWRFTKRVWT</sequence>
<dbReference type="InterPro" id="IPR036291">
    <property type="entry name" value="NAD(P)-bd_dom_sf"/>
</dbReference>
<dbReference type="Gene3D" id="3.90.25.10">
    <property type="entry name" value="UDP-galactose 4-epimerase, domain 1"/>
    <property type="match status" value="1"/>
</dbReference>
<accession>A0A1B2HED4</accession>
<name>A0A1B2HED4_9PSEU</name>
<dbReference type="PANTHER" id="PTHR43162:SF1">
    <property type="entry name" value="PRESTALK A DIFFERENTIATION PROTEIN A"/>
    <property type="match status" value="1"/>
</dbReference>
<dbReference type="InterPro" id="IPR008030">
    <property type="entry name" value="NmrA-like"/>
</dbReference>
<evidence type="ECO:0000313" key="3">
    <source>
        <dbReference type="Proteomes" id="UP000093053"/>
    </source>
</evidence>
<dbReference type="EMBL" id="CP016793">
    <property type="protein sequence ID" value="ANZ36056.1"/>
    <property type="molecule type" value="Genomic_DNA"/>
</dbReference>
<dbReference type="Gene3D" id="3.40.50.720">
    <property type="entry name" value="NAD(P)-binding Rossmann-like Domain"/>
    <property type="match status" value="1"/>
</dbReference>
<feature type="domain" description="NmrA-like" evidence="1">
    <location>
        <begin position="2"/>
        <end position="223"/>
    </location>
</feature>
<reference evidence="2 3" key="1">
    <citation type="submission" date="2016-07" db="EMBL/GenBank/DDBJ databases">
        <title>Complete genome sequence of the Lentzea guizhouensis DHS C013.</title>
        <authorList>
            <person name="Cao C."/>
        </authorList>
    </citation>
    <scope>NUCLEOTIDE SEQUENCE [LARGE SCALE GENOMIC DNA]</scope>
    <source>
        <strain evidence="2 3">DHS C013</strain>
    </source>
</reference>
<dbReference type="Proteomes" id="UP000093053">
    <property type="component" value="Chromosome"/>
</dbReference>
<dbReference type="STRING" id="1586287.BBK82_08220"/>
<dbReference type="RefSeq" id="WP_065914463.1">
    <property type="nucleotide sequence ID" value="NZ_CP016793.1"/>
</dbReference>
<evidence type="ECO:0000313" key="2">
    <source>
        <dbReference type="EMBL" id="ANZ36056.1"/>
    </source>
</evidence>
<protein>
    <recommendedName>
        <fullName evidence="1">NmrA-like domain-containing protein</fullName>
    </recommendedName>
</protein>
<dbReference type="PANTHER" id="PTHR43162">
    <property type="match status" value="1"/>
</dbReference>
<organism evidence="2 3">
    <name type="scientific">Lentzea guizhouensis</name>
    <dbReference type="NCBI Taxonomy" id="1586287"/>
    <lineage>
        <taxon>Bacteria</taxon>
        <taxon>Bacillati</taxon>
        <taxon>Actinomycetota</taxon>
        <taxon>Actinomycetes</taxon>
        <taxon>Pseudonocardiales</taxon>
        <taxon>Pseudonocardiaceae</taxon>
        <taxon>Lentzea</taxon>
    </lineage>
</organism>
<dbReference type="Pfam" id="PF05368">
    <property type="entry name" value="NmrA"/>
    <property type="match status" value="1"/>
</dbReference>
<dbReference type="InterPro" id="IPR051604">
    <property type="entry name" value="Ergot_Alk_Oxidoreductase"/>
</dbReference>
<keyword evidence="3" id="KW-1185">Reference proteome</keyword>
<dbReference type="SUPFAM" id="SSF51735">
    <property type="entry name" value="NAD(P)-binding Rossmann-fold domains"/>
    <property type="match status" value="1"/>
</dbReference>
<dbReference type="KEGG" id="led:BBK82_08220"/>
<dbReference type="AlphaFoldDB" id="A0A1B2HED4"/>
<proteinExistence type="predicted"/>
<gene>
    <name evidence="2" type="ORF">BBK82_08220</name>
</gene>
<evidence type="ECO:0000259" key="1">
    <source>
        <dbReference type="Pfam" id="PF05368"/>
    </source>
</evidence>